<dbReference type="InterPro" id="IPR019734">
    <property type="entry name" value="TPR_rpt"/>
</dbReference>
<name>A0A4W3GSK3_CALMI</name>
<evidence type="ECO:0000259" key="3">
    <source>
        <dbReference type="Pfam" id="PF25575"/>
    </source>
</evidence>
<sequence length="182" mass="20663">MTAIAICCFQYAFCVKMAAVDNENLHSLKSYVGSEQLKKSEDYKTKGNEEFNKGNYSAAVSLYSKAIDMSPINEILYGNRALCFLRIENYGNALGDGKRATLLKSDWPKGHYRFCTALFSMGEHQRAISANITAQSLCKQNQEGFQDLVQQKKKFTRRQQEASRDCGKPRTDRLKNETFAKK</sequence>
<dbReference type="Ensembl" id="ENSCMIT00000006227.1">
    <property type="protein sequence ID" value="ENSCMIP00000006027.1"/>
    <property type="gene ID" value="ENSCMIG00000003472.1"/>
</dbReference>
<dbReference type="SMART" id="SM00028">
    <property type="entry name" value="TPR"/>
    <property type="match status" value="3"/>
</dbReference>
<evidence type="ECO:0000256" key="1">
    <source>
        <dbReference type="PROSITE-ProRule" id="PRU00339"/>
    </source>
</evidence>
<proteinExistence type="predicted"/>
<keyword evidence="5" id="KW-1185">Reference proteome</keyword>
<dbReference type="PROSITE" id="PS50005">
    <property type="entry name" value="TPR"/>
    <property type="match status" value="1"/>
</dbReference>
<dbReference type="PANTHER" id="PTHR17550:SF4">
    <property type="entry name" value="E3 UBIQUITIN-PROTEIN LIGASE TTC3"/>
    <property type="match status" value="1"/>
</dbReference>
<dbReference type="Pfam" id="PF25575">
    <property type="entry name" value="TPR_BSK1_C"/>
    <property type="match status" value="1"/>
</dbReference>
<reference evidence="5" key="1">
    <citation type="journal article" date="2006" name="Science">
        <title>Ancient noncoding elements conserved in the human genome.</title>
        <authorList>
            <person name="Venkatesh B."/>
            <person name="Kirkness E.F."/>
            <person name="Loh Y.H."/>
            <person name="Halpern A.L."/>
            <person name="Lee A.P."/>
            <person name="Johnson J."/>
            <person name="Dandona N."/>
            <person name="Viswanathan L.D."/>
            <person name="Tay A."/>
            <person name="Venter J.C."/>
            <person name="Strausberg R.L."/>
            <person name="Brenner S."/>
        </authorList>
    </citation>
    <scope>NUCLEOTIDE SEQUENCE [LARGE SCALE GENOMIC DNA]</scope>
</reference>
<dbReference type="OMA" id="IAICCFQ"/>
<reference evidence="5" key="3">
    <citation type="journal article" date="2014" name="Nature">
        <title>Elephant shark genome provides unique insights into gnathostome evolution.</title>
        <authorList>
            <consortium name="International Elephant Shark Genome Sequencing Consortium"/>
            <person name="Venkatesh B."/>
            <person name="Lee A.P."/>
            <person name="Ravi V."/>
            <person name="Maurya A.K."/>
            <person name="Lian M.M."/>
            <person name="Swann J.B."/>
            <person name="Ohta Y."/>
            <person name="Flajnik M.F."/>
            <person name="Sutoh Y."/>
            <person name="Kasahara M."/>
            <person name="Hoon S."/>
            <person name="Gangu V."/>
            <person name="Roy S.W."/>
            <person name="Irimia M."/>
            <person name="Korzh V."/>
            <person name="Kondrychyn I."/>
            <person name="Lim Z.W."/>
            <person name="Tay B.H."/>
            <person name="Tohari S."/>
            <person name="Kong K.W."/>
            <person name="Ho S."/>
            <person name="Lorente-Galdos B."/>
            <person name="Quilez J."/>
            <person name="Marques-Bonet T."/>
            <person name="Raney B.J."/>
            <person name="Ingham P.W."/>
            <person name="Tay A."/>
            <person name="Hillier L.W."/>
            <person name="Minx P."/>
            <person name="Boehm T."/>
            <person name="Wilson R.K."/>
            <person name="Brenner S."/>
            <person name="Warren W.C."/>
        </authorList>
    </citation>
    <scope>NUCLEOTIDE SEQUENCE [LARGE SCALE GENOMIC DNA]</scope>
</reference>
<dbReference type="InterPro" id="IPR011990">
    <property type="entry name" value="TPR-like_helical_dom_sf"/>
</dbReference>
<feature type="region of interest" description="Disordered" evidence="2">
    <location>
        <begin position="152"/>
        <end position="182"/>
    </location>
</feature>
<dbReference type="SUPFAM" id="SSF48452">
    <property type="entry name" value="TPR-like"/>
    <property type="match status" value="1"/>
</dbReference>
<dbReference type="Proteomes" id="UP000314986">
    <property type="component" value="Unassembled WGS sequence"/>
</dbReference>
<protein>
    <submittedName>
        <fullName evidence="4">E3 ubiquitin-protein ligase TTC3-like</fullName>
    </submittedName>
</protein>
<feature type="repeat" description="TPR" evidence="1">
    <location>
        <begin position="40"/>
        <end position="73"/>
    </location>
</feature>
<dbReference type="InterPro" id="IPR058209">
    <property type="entry name" value="TPR_BSK1_C"/>
</dbReference>
<evidence type="ECO:0000313" key="5">
    <source>
        <dbReference type="Proteomes" id="UP000314986"/>
    </source>
</evidence>
<feature type="compositionally biased region" description="Basic and acidic residues" evidence="2">
    <location>
        <begin position="158"/>
        <end position="182"/>
    </location>
</feature>
<reference evidence="4" key="5">
    <citation type="submission" date="2025-09" db="UniProtKB">
        <authorList>
            <consortium name="Ensembl"/>
        </authorList>
    </citation>
    <scope>IDENTIFICATION</scope>
</reference>
<dbReference type="PANTHER" id="PTHR17550">
    <property type="entry name" value="E3 UBIQUITIN-PROTEIN LIGASE TTC3"/>
    <property type="match status" value="1"/>
</dbReference>
<feature type="domain" description="Serine/threonine-protein kinase BSK1-like TPR repeats" evidence="3">
    <location>
        <begin position="32"/>
        <end position="112"/>
    </location>
</feature>
<organism evidence="4 5">
    <name type="scientific">Callorhinchus milii</name>
    <name type="common">Ghost shark</name>
    <dbReference type="NCBI Taxonomy" id="7868"/>
    <lineage>
        <taxon>Eukaryota</taxon>
        <taxon>Metazoa</taxon>
        <taxon>Chordata</taxon>
        <taxon>Craniata</taxon>
        <taxon>Vertebrata</taxon>
        <taxon>Chondrichthyes</taxon>
        <taxon>Holocephali</taxon>
        <taxon>Chimaeriformes</taxon>
        <taxon>Callorhinchidae</taxon>
        <taxon>Callorhinchus</taxon>
    </lineage>
</organism>
<dbReference type="GeneTree" id="ENSGT00940000154465"/>
<dbReference type="AlphaFoldDB" id="A0A4W3GSK3"/>
<evidence type="ECO:0000313" key="4">
    <source>
        <dbReference type="Ensembl" id="ENSCMIP00000006027.1"/>
    </source>
</evidence>
<keyword evidence="1" id="KW-0802">TPR repeat</keyword>
<accession>A0A4W3GSK3</accession>
<evidence type="ECO:0000256" key="2">
    <source>
        <dbReference type="SAM" id="MobiDB-lite"/>
    </source>
</evidence>
<reference evidence="4" key="4">
    <citation type="submission" date="2025-08" db="UniProtKB">
        <authorList>
            <consortium name="Ensembl"/>
        </authorList>
    </citation>
    <scope>IDENTIFICATION</scope>
</reference>
<reference evidence="5" key="2">
    <citation type="journal article" date="2007" name="PLoS Biol.">
        <title>Survey sequencing and comparative analysis of the elephant shark (Callorhinchus milii) genome.</title>
        <authorList>
            <person name="Venkatesh B."/>
            <person name="Kirkness E.F."/>
            <person name="Loh Y.H."/>
            <person name="Halpern A.L."/>
            <person name="Lee A.P."/>
            <person name="Johnson J."/>
            <person name="Dandona N."/>
            <person name="Viswanathan L.D."/>
            <person name="Tay A."/>
            <person name="Venter J.C."/>
            <person name="Strausberg R.L."/>
            <person name="Brenner S."/>
        </authorList>
    </citation>
    <scope>NUCLEOTIDE SEQUENCE [LARGE SCALE GENOMIC DNA]</scope>
</reference>
<dbReference type="STRING" id="7868.ENSCMIP00000006027"/>
<dbReference type="InParanoid" id="A0A4W3GSK3"/>
<dbReference type="Gene3D" id="1.25.40.10">
    <property type="entry name" value="Tetratricopeptide repeat domain"/>
    <property type="match status" value="1"/>
</dbReference>